<dbReference type="AlphaFoldDB" id="A0A0E9T405"/>
<evidence type="ECO:0000313" key="1">
    <source>
        <dbReference type="EMBL" id="JAH48371.1"/>
    </source>
</evidence>
<protein>
    <submittedName>
        <fullName evidence="1">Uncharacterized protein</fullName>
    </submittedName>
</protein>
<organism evidence="1">
    <name type="scientific">Anguilla anguilla</name>
    <name type="common">European freshwater eel</name>
    <name type="synonym">Muraena anguilla</name>
    <dbReference type="NCBI Taxonomy" id="7936"/>
    <lineage>
        <taxon>Eukaryota</taxon>
        <taxon>Metazoa</taxon>
        <taxon>Chordata</taxon>
        <taxon>Craniata</taxon>
        <taxon>Vertebrata</taxon>
        <taxon>Euteleostomi</taxon>
        <taxon>Actinopterygii</taxon>
        <taxon>Neopterygii</taxon>
        <taxon>Teleostei</taxon>
        <taxon>Anguilliformes</taxon>
        <taxon>Anguillidae</taxon>
        <taxon>Anguilla</taxon>
    </lineage>
</organism>
<reference evidence="1" key="2">
    <citation type="journal article" date="2015" name="Fish Shellfish Immunol.">
        <title>Early steps in the European eel (Anguilla anguilla)-Vibrio vulnificus interaction in the gills: Role of the RtxA13 toxin.</title>
        <authorList>
            <person name="Callol A."/>
            <person name="Pajuelo D."/>
            <person name="Ebbesson L."/>
            <person name="Teles M."/>
            <person name="MacKenzie S."/>
            <person name="Amaro C."/>
        </authorList>
    </citation>
    <scope>NUCLEOTIDE SEQUENCE</scope>
</reference>
<accession>A0A0E9T405</accession>
<dbReference type="EMBL" id="GBXM01060206">
    <property type="protein sequence ID" value="JAH48371.1"/>
    <property type="molecule type" value="Transcribed_RNA"/>
</dbReference>
<proteinExistence type="predicted"/>
<sequence length="57" mass="6186">MNYPPFSEGTSISLQASKSNIYKLPFPFGVSNEPALKISKLKLQGASALSYFFSVSP</sequence>
<name>A0A0E9T405_ANGAN</name>
<reference evidence="1" key="1">
    <citation type="submission" date="2014-11" db="EMBL/GenBank/DDBJ databases">
        <authorList>
            <person name="Amaro Gonzalez C."/>
        </authorList>
    </citation>
    <scope>NUCLEOTIDE SEQUENCE</scope>
</reference>